<dbReference type="PANTHER" id="PTHR10884:SF14">
    <property type="entry name" value="NADH DEHYDROGENASE [UBIQUINONE] IRON-SULFUR PROTEIN 3, MITOCHONDRIAL"/>
    <property type="match status" value="1"/>
</dbReference>
<dbReference type="InterPro" id="IPR001268">
    <property type="entry name" value="NADH_UbQ_OxRdtase_30kDa_su"/>
</dbReference>
<evidence type="ECO:0000313" key="5">
    <source>
        <dbReference type="Proteomes" id="UP001282474"/>
    </source>
</evidence>
<dbReference type="PANTHER" id="PTHR10884">
    <property type="entry name" value="NADH DEHYDROGENASE UBIQUINONE IRON-SULFUR PROTEIN 3"/>
    <property type="match status" value="1"/>
</dbReference>
<sequence length="484" mass="50101">MTGWLPTPVEELFGPEATAEESYDVLTVDVPAASWTEALRTARSTLGCTYFDWLSAVDEPGTGFRVSAHVVALSPVRRLLLRTTIPHTSPVLPTAVDIYAGAAWHERETHEMFGVRFEGHPGLDHLLLPENFEGHPLRKDFVLAARVAKAWPGAKEPGESAAGAGHGGPRRRQMLPPGVPDPNEWGPLKGQLPPAPARPTRGAPARTPGDRPVRRTRSVSEGSATQTATGSNPETQDGPPPTSTPPRRTRSASEGSASQAAAGPTPDAADGPPPTSTPSRRTRSASEGSASQTAHTEAPDSPTARPPRRTRSASEGSASQAAAGPTSDAPDTPTPPRRARTASGGSASQRATPAPSTQPRRTAGSPDAPWHHARPAFDTPTAEPKPKPEQDAEPNPETEAKAKAKAGAAPKPEPTPTPRSAPQPEPPSAPDDDNATSADDDNATSAEPAPAEPAPAEPAATEPAATEPAPDGTPNPEPPTGGAQ</sequence>
<organism evidence="4 5">
    <name type="scientific">Streptomyces caniscabiei</name>
    <dbReference type="NCBI Taxonomy" id="2746961"/>
    <lineage>
        <taxon>Bacteria</taxon>
        <taxon>Bacillati</taxon>
        <taxon>Actinomycetota</taxon>
        <taxon>Actinomycetes</taxon>
        <taxon>Kitasatosporales</taxon>
        <taxon>Streptomycetaceae</taxon>
        <taxon>Streptomyces</taxon>
    </lineage>
</organism>
<protein>
    <submittedName>
        <fullName evidence="4">NADH-quinone oxidoreductase subunit C</fullName>
        <ecNumber evidence="4">1.6.5.9</ecNumber>
    </submittedName>
</protein>
<feature type="compositionally biased region" description="Low complexity" evidence="2">
    <location>
        <begin position="198"/>
        <end position="207"/>
    </location>
</feature>
<dbReference type="GO" id="GO:0050136">
    <property type="term" value="F:NADH dehydrogenase (quinone) (non-electrogenic) activity"/>
    <property type="evidence" value="ECO:0007669"/>
    <property type="project" value="UniProtKB-EC"/>
</dbReference>
<feature type="compositionally biased region" description="Polar residues" evidence="2">
    <location>
        <begin position="345"/>
        <end position="360"/>
    </location>
</feature>
<feature type="domain" description="NADH:ubiquinone oxidoreductase 30kDa subunit" evidence="3">
    <location>
        <begin position="28"/>
        <end position="146"/>
    </location>
</feature>
<dbReference type="SUPFAM" id="SSF143243">
    <property type="entry name" value="Nqo5-like"/>
    <property type="match status" value="1"/>
</dbReference>
<evidence type="ECO:0000256" key="2">
    <source>
        <dbReference type="SAM" id="MobiDB-lite"/>
    </source>
</evidence>
<dbReference type="Gene3D" id="3.30.460.80">
    <property type="entry name" value="NADH:ubiquinone oxidoreductase, 30kDa subunit"/>
    <property type="match status" value="1"/>
</dbReference>
<comment type="similarity">
    <text evidence="1">Belongs to the complex I 30 kDa subunit family.</text>
</comment>
<feature type="compositionally biased region" description="Low complexity" evidence="2">
    <location>
        <begin position="457"/>
        <end position="470"/>
    </location>
</feature>
<evidence type="ECO:0000313" key="4">
    <source>
        <dbReference type="EMBL" id="MDX3036728.1"/>
    </source>
</evidence>
<reference evidence="4 5" key="1">
    <citation type="journal article" date="2023" name="Microb. Genom.">
        <title>Mesoterricola silvestris gen. nov., sp. nov., Mesoterricola sediminis sp. nov., Geothrix oryzae sp. nov., Geothrix edaphica sp. nov., Geothrix rubra sp. nov., and Geothrix limicola sp. nov., six novel members of Acidobacteriota isolated from soils.</title>
        <authorList>
            <person name="Weisberg A.J."/>
            <person name="Pearce E."/>
            <person name="Kramer C.G."/>
            <person name="Chang J.H."/>
            <person name="Clarke C.R."/>
        </authorList>
    </citation>
    <scope>NUCLEOTIDE SEQUENCE [LARGE SCALE GENOMIC DNA]</scope>
    <source>
        <strain evidence="4 5">NE20-4-1</strain>
    </source>
</reference>
<dbReference type="Proteomes" id="UP001282474">
    <property type="component" value="Unassembled WGS sequence"/>
</dbReference>
<dbReference type="EC" id="1.6.5.9" evidence="4"/>
<evidence type="ECO:0000256" key="1">
    <source>
        <dbReference type="ARBA" id="ARBA00007569"/>
    </source>
</evidence>
<feature type="compositionally biased region" description="Low complexity" evidence="2">
    <location>
        <begin position="252"/>
        <end position="270"/>
    </location>
</feature>
<feature type="compositionally biased region" description="Pro residues" evidence="2">
    <location>
        <begin position="411"/>
        <end position="429"/>
    </location>
</feature>
<dbReference type="InterPro" id="IPR037232">
    <property type="entry name" value="NADH_quin_OxRdtase_su_C/D-like"/>
</dbReference>
<feature type="compositionally biased region" description="Polar residues" evidence="2">
    <location>
        <begin position="285"/>
        <end position="295"/>
    </location>
</feature>
<feature type="compositionally biased region" description="Polar residues" evidence="2">
    <location>
        <begin position="219"/>
        <end position="235"/>
    </location>
</feature>
<feature type="compositionally biased region" description="Low complexity" evidence="2">
    <location>
        <begin position="313"/>
        <end position="331"/>
    </location>
</feature>
<feature type="compositionally biased region" description="Acidic residues" evidence="2">
    <location>
        <begin position="430"/>
        <end position="442"/>
    </location>
</feature>
<accession>A0ABU4MHK3</accession>
<gene>
    <name evidence="4" type="ORF">PV383_06020</name>
</gene>
<proteinExistence type="inferred from homology"/>
<dbReference type="Pfam" id="PF00329">
    <property type="entry name" value="Complex1_30kDa"/>
    <property type="match status" value="1"/>
</dbReference>
<name>A0ABU4MHK3_9ACTN</name>
<evidence type="ECO:0000259" key="3">
    <source>
        <dbReference type="Pfam" id="PF00329"/>
    </source>
</evidence>
<comment type="caution">
    <text evidence="4">The sequence shown here is derived from an EMBL/GenBank/DDBJ whole genome shotgun (WGS) entry which is preliminary data.</text>
</comment>
<feature type="compositionally biased region" description="Pro residues" evidence="2">
    <location>
        <begin position="471"/>
        <end position="484"/>
    </location>
</feature>
<keyword evidence="5" id="KW-1185">Reference proteome</keyword>
<feature type="region of interest" description="Disordered" evidence="2">
    <location>
        <begin position="153"/>
        <end position="484"/>
    </location>
</feature>
<keyword evidence="4" id="KW-0560">Oxidoreductase</keyword>
<dbReference type="RefSeq" id="WP_193380527.1">
    <property type="nucleotide sequence ID" value="NZ_JABXWF010000009.1"/>
</dbReference>
<dbReference type="EMBL" id="JARAWJ010000003">
    <property type="protein sequence ID" value="MDX3036728.1"/>
    <property type="molecule type" value="Genomic_DNA"/>
</dbReference>